<organism evidence="1">
    <name type="scientific">Lepeophtheirus salmonis</name>
    <name type="common">Salmon louse</name>
    <name type="synonym">Caligus salmonis</name>
    <dbReference type="NCBI Taxonomy" id="72036"/>
    <lineage>
        <taxon>Eukaryota</taxon>
        <taxon>Metazoa</taxon>
        <taxon>Ecdysozoa</taxon>
        <taxon>Arthropoda</taxon>
        <taxon>Crustacea</taxon>
        <taxon>Multicrustacea</taxon>
        <taxon>Hexanauplia</taxon>
        <taxon>Copepoda</taxon>
        <taxon>Siphonostomatoida</taxon>
        <taxon>Caligidae</taxon>
        <taxon>Lepeophtheirus</taxon>
    </lineage>
</organism>
<dbReference type="EMBL" id="HACA01019261">
    <property type="protein sequence ID" value="CDW36622.1"/>
    <property type="molecule type" value="Transcribed_RNA"/>
</dbReference>
<proteinExistence type="predicted"/>
<name>A0A0K2UF85_LEPSM</name>
<sequence length="36" mass="4140">MKNNNFVAAKINRNARLYHYAFLTDVSLPPSFLIVT</sequence>
<accession>A0A0K2UF85</accession>
<evidence type="ECO:0000313" key="1">
    <source>
        <dbReference type="EMBL" id="CDW36622.1"/>
    </source>
</evidence>
<reference evidence="1" key="1">
    <citation type="submission" date="2014-05" db="EMBL/GenBank/DDBJ databases">
        <authorList>
            <person name="Chronopoulou M."/>
        </authorList>
    </citation>
    <scope>NUCLEOTIDE SEQUENCE</scope>
    <source>
        <tissue evidence="1">Whole organism</tissue>
    </source>
</reference>
<dbReference type="AlphaFoldDB" id="A0A0K2UF85"/>
<protein>
    <submittedName>
        <fullName evidence="1">Uncharacterized protein</fullName>
    </submittedName>
</protein>